<dbReference type="EMBL" id="NESQ01000509">
    <property type="protein sequence ID" value="PUU72544.1"/>
    <property type="molecule type" value="Genomic_DNA"/>
</dbReference>
<dbReference type="AlphaFoldDB" id="A0A2T6ZAU7"/>
<name>A0A2T6ZAU7_TUBBO</name>
<evidence type="ECO:0000313" key="1">
    <source>
        <dbReference type="EMBL" id="PUU72544.1"/>
    </source>
</evidence>
<organism evidence="1 2">
    <name type="scientific">Tuber borchii</name>
    <name type="common">White truffle</name>
    <dbReference type="NCBI Taxonomy" id="42251"/>
    <lineage>
        <taxon>Eukaryota</taxon>
        <taxon>Fungi</taxon>
        <taxon>Dikarya</taxon>
        <taxon>Ascomycota</taxon>
        <taxon>Pezizomycotina</taxon>
        <taxon>Pezizomycetes</taxon>
        <taxon>Pezizales</taxon>
        <taxon>Tuberaceae</taxon>
        <taxon>Tuber</taxon>
    </lineage>
</organism>
<comment type="caution">
    <text evidence="1">The sequence shown here is derived from an EMBL/GenBank/DDBJ whole genome shotgun (WGS) entry which is preliminary data.</text>
</comment>
<keyword evidence="2" id="KW-1185">Reference proteome</keyword>
<proteinExistence type="predicted"/>
<reference evidence="1 2" key="1">
    <citation type="submission" date="2017-04" db="EMBL/GenBank/DDBJ databases">
        <title>Draft genome sequence of Tuber borchii Vittad., a whitish edible truffle.</title>
        <authorList>
            <consortium name="DOE Joint Genome Institute"/>
            <person name="Murat C."/>
            <person name="Kuo A."/>
            <person name="Barry K.W."/>
            <person name="Clum A."/>
            <person name="Dockter R.B."/>
            <person name="Fauchery L."/>
            <person name="Iotti M."/>
            <person name="Kohler A."/>
            <person name="Labutti K."/>
            <person name="Lindquist E.A."/>
            <person name="Lipzen A."/>
            <person name="Ohm R.A."/>
            <person name="Wang M."/>
            <person name="Grigoriev I.V."/>
            <person name="Zambonelli A."/>
            <person name="Martin F.M."/>
        </authorList>
    </citation>
    <scope>NUCLEOTIDE SEQUENCE [LARGE SCALE GENOMIC DNA]</scope>
    <source>
        <strain evidence="1 2">Tbo3840</strain>
    </source>
</reference>
<dbReference type="Proteomes" id="UP000244722">
    <property type="component" value="Unassembled WGS sequence"/>
</dbReference>
<protein>
    <submittedName>
        <fullName evidence="1">Uncharacterized protein</fullName>
    </submittedName>
</protein>
<evidence type="ECO:0000313" key="2">
    <source>
        <dbReference type="Proteomes" id="UP000244722"/>
    </source>
</evidence>
<gene>
    <name evidence="1" type="ORF">B9Z19DRAFT_1137295</name>
</gene>
<sequence length="77" mass="8634">MGTSGDTSSAPEFVDTLVTRKLLGKTFIRSSMTDSWLYSTFTPAQHRCEVNKAKVQGMLRTTKFELRARNMGVTDKT</sequence>
<accession>A0A2T6ZAU7</accession>